<protein>
    <submittedName>
        <fullName evidence="4">Gliding-associated putative ABC transporter substrate-binding component GldG</fullName>
    </submittedName>
</protein>
<feature type="domain" description="ABC-type uncharacterised transport system" evidence="2">
    <location>
        <begin position="193"/>
        <end position="492"/>
    </location>
</feature>
<keyword evidence="1" id="KW-0472">Membrane</keyword>
<feature type="domain" description="DUF7088" evidence="3">
    <location>
        <begin position="37"/>
        <end position="147"/>
    </location>
</feature>
<evidence type="ECO:0000259" key="3">
    <source>
        <dbReference type="Pfam" id="PF23357"/>
    </source>
</evidence>
<evidence type="ECO:0000313" key="5">
    <source>
        <dbReference type="Proteomes" id="UP000199513"/>
    </source>
</evidence>
<dbReference type="InterPro" id="IPR019863">
    <property type="entry name" value="Motility-assoc_ABC-rel_GldG"/>
</dbReference>
<dbReference type="EMBL" id="FONY01000007">
    <property type="protein sequence ID" value="SFE79671.1"/>
    <property type="molecule type" value="Genomic_DNA"/>
</dbReference>
<proteinExistence type="predicted"/>
<evidence type="ECO:0000313" key="4">
    <source>
        <dbReference type="EMBL" id="SFE79671.1"/>
    </source>
</evidence>
<dbReference type="STRING" id="1003.SAMN04488541_100713"/>
<keyword evidence="5" id="KW-1185">Reference proteome</keyword>
<sequence length="561" mass="65190">MQTKKWEDILQFIALFLFIVLLNIYASRYFFRLDLTEEKRFTISTPTKKLLSELDDQVFVEVYLDGELNAGFKRLQNSIRENLDEFVIYSNNKIQYKFVNPDQASSEQDRRAFYQQLMGKGIQPTNLFETVNGKKVEKIIFPSALISYKSKETPVLLLKGNTAATPMEQLNQSIENVEYELINAIKKLTIKQKPSIAIIEGHDELRPIDMADLTTSLDEFYVVDRLNLAENNLDGYDAVMIAQPKKRFSELEKYKLDQYIMKGGKALFFIDAIQMNLDSISKGGAYAFGYDLNLNDMLFKYGIRINLNLVQDTEMGRILVNVGQFGDKPNLRGVPWPYYVIINRFKRMPITKNLNGIYSRFLSTIDTIKTPNVVKTPLLLTNQYSRIRNMPNVVSLEELKTDLKPELFTQSHLPICYLLEGRFTSLYKNRFAPDSAENKTVKQESEPTKIIVFSDGDIPRNEIDRRNGQPLPLGYDPLSQQTFSNKDFVMNALAYLIDEKGVIDSRNKEITLRPLDKFRIQEEKFFWQMLNLVLPIVVIIGFGILRFWWRKKKYEVKEEVE</sequence>
<accession>A0A1I2DH37</accession>
<dbReference type="RefSeq" id="WP_091541296.1">
    <property type="nucleotide sequence ID" value="NZ_FONY01000007.1"/>
</dbReference>
<dbReference type="Pfam" id="PF23357">
    <property type="entry name" value="DUF7088"/>
    <property type="match status" value="1"/>
</dbReference>
<gene>
    <name evidence="4" type="ORF">SAMN04488541_100713</name>
</gene>
<evidence type="ECO:0000259" key="2">
    <source>
        <dbReference type="Pfam" id="PF09822"/>
    </source>
</evidence>
<dbReference type="Pfam" id="PF09822">
    <property type="entry name" value="ABC_transp_aux"/>
    <property type="match status" value="1"/>
</dbReference>
<feature type="transmembrane region" description="Helical" evidence="1">
    <location>
        <begin position="12"/>
        <end position="31"/>
    </location>
</feature>
<dbReference type="OrthoDB" id="9777219at2"/>
<dbReference type="InterPro" id="IPR055396">
    <property type="entry name" value="DUF7088"/>
</dbReference>
<dbReference type="Proteomes" id="UP000199513">
    <property type="component" value="Unassembled WGS sequence"/>
</dbReference>
<name>A0A1I2DH37_9BACT</name>
<dbReference type="NCBIfam" id="TIGR03521">
    <property type="entry name" value="GldG"/>
    <property type="match status" value="1"/>
</dbReference>
<evidence type="ECO:0000256" key="1">
    <source>
        <dbReference type="SAM" id="Phobius"/>
    </source>
</evidence>
<reference evidence="4 5" key="1">
    <citation type="submission" date="2016-10" db="EMBL/GenBank/DDBJ databases">
        <authorList>
            <person name="de Groot N.N."/>
        </authorList>
    </citation>
    <scope>NUCLEOTIDE SEQUENCE [LARGE SCALE GENOMIC DNA]</scope>
    <source>
        <strain>GEY</strain>
        <strain evidence="5">DSM 9560</strain>
    </source>
</reference>
<dbReference type="InterPro" id="IPR019196">
    <property type="entry name" value="ABC_transp_unknown"/>
</dbReference>
<organism evidence="4 5">
    <name type="scientific">Thermoflexibacter ruber</name>
    <dbReference type="NCBI Taxonomy" id="1003"/>
    <lineage>
        <taxon>Bacteria</taxon>
        <taxon>Pseudomonadati</taxon>
        <taxon>Bacteroidota</taxon>
        <taxon>Cytophagia</taxon>
        <taxon>Cytophagales</taxon>
        <taxon>Thermoflexibacteraceae</taxon>
        <taxon>Thermoflexibacter</taxon>
    </lineage>
</organism>
<dbReference type="AlphaFoldDB" id="A0A1I2DH37"/>
<feature type="transmembrane region" description="Helical" evidence="1">
    <location>
        <begin position="525"/>
        <end position="549"/>
    </location>
</feature>
<keyword evidence="1" id="KW-0812">Transmembrane</keyword>
<keyword evidence="1" id="KW-1133">Transmembrane helix</keyword>